<proteinExistence type="predicted"/>
<feature type="transmembrane region" description="Helical" evidence="1">
    <location>
        <begin position="139"/>
        <end position="160"/>
    </location>
</feature>
<organism evidence="2 3">
    <name type="scientific">Desulfotruncus arcticus DSM 17038</name>
    <dbReference type="NCBI Taxonomy" id="1121424"/>
    <lineage>
        <taxon>Bacteria</taxon>
        <taxon>Bacillati</taxon>
        <taxon>Bacillota</taxon>
        <taxon>Clostridia</taxon>
        <taxon>Eubacteriales</taxon>
        <taxon>Desulfallaceae</taxon>
        <taxon>Desulfotruncus</taxon>
    </lineage>
</organism>
<dbReference type="Proteomes" id="UP000199337">
    <property type="component" value="Unassembled WGS sequence"/>
</dbReference>
<feature type="transmembrane region" description="Helical" evidence="1">
    <location>
        <begin position="66"/>
        <end position="87"/>
    </location>
</feature>
<feature type="transmembrane region" description="Helical" evidence="1">
    <location>
        <begin position="107"/>
        <end position="127"/>
    </location>
</feature>
<dbReference type="RefSeq" id="WP_092476196.1">
    <property type="nucleotide sequence ID" value="NZ_FOOX01000038.1"/>
</dbReference>
<feature type="transmembrane region" description="Helical" evidence="1">
    <location>
        <begin position="279"/>
        <end position="297"/>
    </location>
</feature>
<keyword evidence="1" id="KW-0812">Transmembrane</keyword>
<name>A0A1I2ZU15_9FIRM</name>
<dbReference type="EMBL" id="FOOX01000038">
    <property type="protein sequence ID" value="SFH40999.1"/>
    <property type="molecule type" value="Genomic_DNA"/>
</dbReference>
<evidence type="ECO:0000313" key="3">
    <source>
        <dbReference type="Proteomes" id="UP000199337"/>
    </source>
</evidence>
<reference evidence="3" key="1">
    <citation type="submission" date="2016-10" db="EMBL/GenBank/DDBJ databases">
        <authorList>
            <person name="Varghese N."/>
            <person name="Submissions S."/>
        </authorList>
    </citation>
    <scope>NUCLEOTIDE SEQUENCE [LARGE SCALE GENOMIC DNA]</scope>
    <source>
        <strain evidence="3">DSM 17038</strain>
    </source>
</reference>
<protein>
    <submittedName>
        <fullName evidence="2">Uncharacterized protein</fullName>
    </submittedName>
</protein>
<feature type="transmembrane region" description="Helical" evidence="1">
    <location>
        <begin position="166"/>
        <end position="188"/>
    </location>
</feature>
<feature type="transmembrane region" description="Helical" evidence="1">
    <location>
        <begin position="36"/>
        <end position="54"/>
    </location>
</feature>
<dbReference type="STRING" id="341036.SAMN05660649_05106"/>
<keyword evidence="1" id="KW-0472">Membrane</keyword>
<accession>A0A1I2ZU15</accession>
<keyword evidence="3" id="KW-1185">Reference proteome</keyword>
<dbReference type="AlphaFoldDB" id="A0A1I2ZU15"/>
<feature type="transmembrane region" description="Helical" evidence="1">
    <location>
        <begin position="200"/>
        <end position="222"/>
    </location>
</feature>
<feature type="transmembrane region" description="Helical" evidence="1">
    <location>
        <begin position="234"/>
        <end position="258"/>
    </location>
</feature>
<sequence length="303" mass="32729">MIWAATLLSVSGYCWYLVFAYICSANGSANYPGFGAGLAGFLLLAVLPTFIGFFSNRSLLTTGPTVLKLAIINLLQYLLYAALTVLAGTLVKAHLLKTSPELLYWKAYLFPSSWQLLSWLCGLYFVFKATGPEAVDRPANIQALEISLVLVIPAVFLLTYNGFPASLLMLLITCWFMTLALTLAVEGTGFSAASVIRYDLIIFHAVIPSLAAVIIFLAAFWGQVRSLLQTAQKALVALWALLIYLLKLIPAGPPAAPLPDPGITSLSMKAGEMEQVPRMPPVVLCAFYCAGLIAPLYRPLGAD</sequence>
<evidence type="ECO:0000313" key="2">
    <source>
        <dbReference type="EMBL" id="SFH40999.1"/>
    </source>
</evidence>
<gene>
    <name evidence="2" type="ORF">SAMN05660649_05106</name>
</gene>
<evidence type="ECO:0000256" key="1">
    <source>
        <dbReference type="SAM" id="Phobius"/>
    </source>
</evidence>
<keyword evidence="1" id="KW-1133">Transmembrane helix</keyword>